<gene>
    <name evidence="6" type="primary">rlmB</name>
    <name evidence="6" type="ORF">IM660_03840</name>
</gene>
<evidence type="ECO:0000313" key="6">
    <source>
        <dbReference type="EMBL" id="QOR71440.1"/>
    </source>
</evidence>
<feature type="domain" description="RNA 2-O ribose methyltransferase substrate binding" evidence="5">
    <location>
        <begin position="79"/>
        <end position="155"/>
    </location>
</feature>
<dbReference type="GO" id="GO:0008173">
    <property type="term" value="F:RNA methyltransferase activity"/>
    <property type="evidence" value="ECO:0007669"/>
    <property type="project" value="InterPro"/>
</dbReference>
<dbReference type="SUPFAM" id="SSF75217">
    <property type="entry name" value="alpha/beta knot"/>
    <property type="match status" value="1"/>
</dbReference>
<reference evidence="6 7" key="1">
    <citation type="submission" date="2020-10" db="EMBL/GenBank/DDBJ databases">
        <title>Haloactinobacterium sp. RN3S43, a bacterium isolated from saline soil.</title>
        <authorList>
            <person name="Sun J.-Q."/>
        </authorList>
    </citation>
    <scope>NUCLEOTIDE SEQUENCE [LARGE SCALE GENOMIC DNA]</scope>
    <source>
        <strain evidence="6 7">RN3S43</strain>
    </source>
</reference>
<dbReference type="NCBIfam" id="TIGR00186">
    <property type="entry name" value="rRNA_methyl_3"/>
    <property type="match status" value="1"/>
</dbReference>
<dbReference type="InterPro" id="IPR004441">
    <property type="entry name" value="rRNA_MeTrfase_TrmH"/>
</dbReference>
<name>A0A7M1SV28_9MICO</name>
<dbReference type="GO" id="GO:0003723">
    <property type="term" value="F:RNA binding"/>
    <property type="evidence" value="ECO:0007669"/>
    <property type="project" value="InterPro"/>
</dbReference>
<dbReference type="InterPro" id="IPR013123">
    <property type="entry name" value="SpoU_subst-bd"/>
</dbReference>
<evidence type="ECO:0000313" key="7">
    <source>
        <dbReference type="Proteomes" id="UP000593758"/>
    </source>
</evidence>
<dbReference type="CDD" id="cd18103">
    <property type="entry name" value="SpoU-like_RlmB"/>
    <property type="match status" value="1"/>
</dbReference>
<dbReference type="SMART" id="SM00967">
    <property type="entry name" value="SpoU_sub_bind"/>
    <property type="match status" value="1"/>
</dbReference>
<dbReference type="Pfam" id="PF00588">
    <property type="entry name" value="SpoU_methylase"/>
    <property type="match status" value="1"/>
</dbReference>
<evidence type="ECO:0000256" key="4">
    <source>
        <dbReference type="SAM" id="MobiDB-lite"/>
    </source>
</evidence>
<keyword evidence="7" id="KW-1185">Reference proteome</keyword>
<dbReference type="InterPro" id="IPR001537">
    <property type="entry name" value="SpoU_MeTrfase"/>
</dbReference>
<dbReference type="KEGG" id="halt:IM660_03840"/>
<dbReference type="Gene3D" id="3.30.1330.30">
    <property type="match status" value="1"/>
</dbReference>
<dbReference type="GO" id="GO:0006396">
    <property type="term" value="P:RNA processing"/>
    <property type="evidence" value="ECO:0007669"/>
    <property type="project" value="InterPro"/>
</dbReference>
<dbReference type="Pfam" id="PF08032">
    <property type="entry name" value="SpoU_sub_bind"/>
    <property type="match status" value="1"/>
</dbReference>
<dbReference type="InterPro" id="IPR029028">
    <property type="entry name" value="Alpha/beta_knot_MTases"/>
</dbReference>
<proteinExistence type="inferred from homology"/>
<feature type="region of interest" description="Disordered" evidence="4">
    <location>
        <begin position="1"/>
        <end position="52"/>
    </location>
</feature>
<dbReference type="InterPro" id="IPR029064">
    <property type="entry name" value="Ribosomal_eL30-like_sf"/>
</dbReference>
<comment type="similarity">
    <text evidence="1">Belongs to the class IV-like SAM-binding methyltransferase superfamily. RNA methyltransferase TrmH family.</text>
</comment>
<dbReference type="PANTHER" id="PTHR46429:SF1">
    <property type="entry name" value="23S RRNA (GUANOSINE-2'-O-)-METHYLTRANSFERASE RLMB"/>
    <property type="match status" value="1"/>
</dbReference>
<organism evidence="6 7">
    <name type="scientific">Ruania alkalisoli</name>
    <dbReference type="NCBI Taxonomy" id="2779775"/>
    <lineage>
        <taxon>Bacteria</taxon>
        <taxon>Bacillati</taxon>
        <taxon>Actinomycetota</taxon>
        <taxon>Actinomycetes</taxon>
        <taxon>Micrococcales</taxon>
        <taxon>Ruaniaceae</taxon>
        <taxon>Ruania</taxon>
    </lineage>
</organism>
<dbReference type="SUPFAM" id="SSF55315">
    <property type="entry name" value="L30e-like"/>
    <property type="match status" value="1"/>
</dbReference>
<dbReference type="Proteomes" id="UP000593758">
    <property type="component" value="Chromosome"/>
</dbReference>
<dbReference type="GO" id="GO:0005829">
    <property type="term" value="C:cytosol"/>
    <property type="evidence" value="ECO:0007669"/>
    <property type="project" value="TreeGrafter"/>
</dbReference>
<dbReference type="EMBL" id="CP063169">
    <property type="protein sequence ID" value="QOR71440.1"/>
    <property type="molecule type" value="Genomic_DNA"/>
</dbReference>
<dbReference type="PANTHER" id="PTHR46429">
    <property type="entry name" value="23S RRNA (GUANOSINE-2'-O-)-METHYLTRANSFERASE RLMB"/>
    <property type="match status" value="1"/>
</dbReference>
<evidence type="ECO:0000256" key="3">
    <source>
        <dbReference type="ARBA" id="ARBA00022679"/>
    </source>
</evidence>
<accession>A0A7M1SV28</accession>
<sequence>MAGNSKRPGAVRKPGSKKGAQVGTGGHRRKALEGKGPTPKAEDRPYHPAHKRKAAAERAAGKTAGGARRVQRVAKSHELVVGRNSAVEALRAQIPVSAVYLAAGIDADDRTREIVAAVAARNLPVKEIRKPELDALTDRAVHQGVALEVPAYSYADPADLLDIAAERGDAPLIVALDGITDPRNLGATLRSAGAFGVDGLVVPSRRSAGVTATAWKVSAGAAARVPVARATNLVRALQDYKKAGCFVVGLDGHGETRIGDLELATEPLVVVLGSEGKGLSRLVQETCDLVVSIPMAAATESLNAGTAVGIALYEIAQRRNR</sequence>
<dbReference type="Gene3D" id="3.40.1280.10">
    <property type="match status" value="1"/>
</dbReference>
<keyword evidence="3 6" id="KW-0808">Transferase</keyword>
<dbReference type="InterPro" id="IPR029026">
    <property type="entry name" value="tRNA_m1G_MTases_N"/>
</dbReference>
<evidence type="ECO:0000256" key="2">
    <source>
        <dbReference type="ARBA" id="ARBA00022603"/>
    </source>
</evidence>
<keyword evidence="2 6" id="KW-0489">Methyltransferase</keyword>
<evidence type="ECO:0000256" key="1">
    <source>
        <dbReference type="ARBA" id="ARBA00007228"/>
    </source>
</evidence>
<dbReference type="GO" id="GO:0032259">
    <property type="term" value="P:methylation"/>
    <property type="evidence" value="ECO:0007669"/>
    <property type="project" value="UniProtKB-KW"/>
</dbReference>
<dbReference type="AlphaFoldDB" id="A0A7M1SV28"/>
<dbReference type="RefSeq" id="WP_193498101.1">
    <property type="nucleotide sequence ID" value="NZ_CP063169.1"/>
</dbReference>
<evidence type="ECO:0000259" key="5">
    <source>
        <dbReference type="SMART" id="SM00967"/>
    </source>
</evidence>
<protein>
    <submittedName>
        <fullName evidence="6">23S rRNA (Guanosine(2251)-2'-O)-methyltransferase RlmB</fullName>
    </submittedName>
</protein>